<name>A0ABQ5W6R2_9HYPH</name>
<keyword evidence="2" id="KW-1185">Reference proteome</keyword>
<accession>A0ABQ5W6R2</accession>
<proteinExistence type="predicted"/>
<dbReference type="Proteomes" id="UP001156691">
    <property type="component" value="Unassembled WGS sequence"/>
</dbReference>
<protein>
    <submittedName>
        <fullName evidence="1">Uncharacterized protein</fullName>
    </submittedName>
</protein>
<evidence type="ECO:0000313" key="1">
    <source>
        <dbReference type="EMBL" id="GLQ55481.1"/>
    </source>
</evidence>
<organism evidence="1 2">
    <name type="scientific">Devosia nitrariae</name>
    <dbReference type="NCBI Taxonomy" id="2071872"/>
    <lineage>
        <taxon>Bacteria</taxon>
        <taxon>Pseudomonadati</taxon>
        <taxon>Pseudomonadota</taxon>
        <taxon>Alphaproteobacteria</taxon>
        <taxon>Hyphomicrobiales</taxon>
        <taxon>Devosiaceae</taxon>
        <taxon>Devosia</taxon>
    </lineage>
</organism>
<gene>
    <name evidence="1" type="ORF">GCM10010862_27400</name>
</gene>
<comment type="caution">
    <text evidence="1">The sequence shown here is derived from an EMBL/GenBank/DDBJ whole genome shotgun (WGS) entry which is preliminary data.</text>
</comment>
<sequence>MVADANADVRPNPGTGIIIMAKGQMRGNREIRKPKMVKAVAEAPAALPAKAVLDRISASKKKR</sequence>
<reference evidence="2" key="1">
    <citation type="journal article" date="2019" name="Int. J. Syst. Evol. Microbiol.">
        <title>The Global Catalogue of Microorganisms (GCM) 10K type strain sequencing project: providing services to taxonomists for standard genome sequencing and annotation.</title>
        <authorList>
            <consortium name="The Broad Institute Genomics Platform"/>
            <consortium name="The Broad Institute Genome Sequencing Center for Infectious Disease"/>
            <person name="Wu L."/>
            <person name="Ma J."/>
        </authorList>
    </citation>
    <scope>NUCLEOTIDE SEQUENCE [LARGE SCALE GENOMIC DNA]</scope>
    <source>
        <strain evidence="2">NBRC 112416</strain>
    </source>
</reference>
<dbReference type="EMBL" id="BSNS01000011">
    <property type="protein sequence ID" value="GLQ55481.1"/>
    <property type="molecule type" value="Genomic_DNA"/>
</dbReference>
<evidence type="ECO:0000313" key="2">
    <source>
        <dbReference type="Proteomes" id="UP001156691"/>
    </source>
</evidence>